<dbReference type="EMBL" id="BLJY01000006">
    <property type="protein sequence ID" value="GFF17339.1"/>
    <property type="molecule type" value="Genomic_DNA"/>
</dbReference>
<proteinExistence type="predicted"/>
<dbReference type="AlphaFoldDB" id="A0A5M3YYZ2"/>
<organism evidence="1 2">
    <name type="scientific">Aspergillus terreus</name>
    <dbReference type="NCBI Taxonomy" id="33178"/>
    <lineage>
        <taxon>Eukaryota</taxon>
        <taxon>Fungi</taxon>
        <taxon>Dikarya</taxon>
        <taxon>Ascomycota</taxon>
        <taxon>Pezizomycotina</taxon>
        <taxon>Eurotiomycetes</taxon>
        <taxon>Eurotiomycetidae</taxon>
        <taxon>Eurotiales</taxon>
        <taxon>Aspergillaceae</taxon>
        <taxon>Aspergillus</taxon>
        <taxon>Aspergillus subgen. Circumdati</taxon>
    </lineage>
</organism>
<dbReference type="OrthoDB" id="3438016at2759"/>
<evidence type="ECO:0000313" key="2">
    <source>
        <dbReference type="Proteomes" id="UP000452235"/>
    </source>
</evidence>
<sequence length="136" mass="14083">MRVFKYLVLAVPALASANANPEPNPVVPRAPQSSGGLLSELPDILSGVKELLSQDTLDDLQTIVKGAAVLLGGDNAQNLANLLSGDNLKKIQGLLDNADSLLTPQFVNDTSTLIQDATPLVSNVSKLLGGLLSSAL</sequence>
<name>A0A5M3YYZ2_ASPTE</name>
<protein>
    <submittedName>
        <fullName evidence="1">Uncharacterized protein</fullName>
    </submittedName>
</protein>
<accession>A0A5M3YYZ2</accession>
<evidence type="ECO:0000313" key="1">
    <source>
        <dbReference type="EMBL" id="GFF17339.1"/>
    </source>
</evidence>
<comment type="caution">
    <text evidence="1">The sequence shown here is derived from an EMBL/GenBank/DDBJ whole genome shotgun (WGS) entry which is preliminary data.</text>
</comment>
<keyword evidence="2" id="KW-1185">Reference proteome</keyword>
<reference evidence="1 2" key="1">
    <citation type="submission" date="2020-01" db="EMBL/GenBank/DDBJ databases">
        <title>Aspergillus terreus IFO 6365 whole genome shotgun sequence.</title>
        <authorList>
            <person name="Kanamasa S."/>
            <person name="Takahashi H."/>
        </authorList>
    </citation>
    <scope>NUCLEOTIDE SEQUENCE [LARGE SCALE GENOMIC DNA]</scope>
    <source>
        <strain evidence="1 2">IFO 6365</strain>
    </source>
</reference>
<gene>
    <name evidence="1" type="ORF">ATEIFO6365_0006068700</name>
</gene>
<dbReference type="Proteomes" id="UP000452235">
    <property type="component" value="Unassembled WGS sequence"/>
</dbReference>